<feature type="compositionally biased region" description="Basic and acidic residues" evidence="5">
    <location>
        <begin position="9"/>
        <end position="22"/>
    </location>
</feature>
<name>S8EX53_FOMSC</name>
<accession>S8EX53</accession>
<dbReference type="EMBL" id="KE504242">
    <property type="protein sequence ID" value="EPS94170.1"/>
    <property type="molecule type" value="Genomic_DNA"/>
</dbReference>
<dbReference type="Gene3D" id="6.10.140.2220">
    <property type="match status" value="1"/>
</dbReference>
<evidence type="ECO:0000256" key="1">
    <source>
        <dbReference type="ARBA" id="ARBA00022723"/>
    </source>
</evidence>
<reference evidence="7 8" key="1">
    <citation type="journal article" date="2012" name="Science">
        <title>The Paleozoic origin of enzymatic lignin decomposition reconstructed from 31 fungal genomes.</title>
        <authorList>
            <person name="Floudas D."/>
            <person name="Binder M."/>
            <person name="Riley R."/>
            <person name="Barry K."/>
            <person name="Blanchette R.A."/>
            <person name="Henrissat B."/>
            <person name="Martinez A.T."/>
            <person name="Otillar R."/>
            <person name="Spatafora J.W."/>
            <person name="Yadav J.S."/>
            <person name="Aerts A."/>
            <person name="Benoit I."/>
            <person name="Boyd A."/>
            <person name="Carlson A."/>
            <person name="Copeland A."/>
            <person name="Coutinho P.M."/>
            <person name="de Vries R.P."/>
            <person name="Ferreira P."/>
            <person name="Findley K."/>
            <person name="Foster B."/>
            <person name="Gaskell J."/>
            <person name="Glotzer D."/>
            <person name="Gorecki P."/>
            <person name="Heitman J."/>
            <person name="Hesse C."/>
            <person name="Hori C."/>
            <person name="Igarashi K."/>
            <person name="Jurgens J.A."/>
            <person name="Kallen N."/>
            <person name="Kersten P."/>
            <person name="Kohler A."/>
            <person name="Kuees U."/>
            <person name="Kumar T.K.A."/>
            <person name="Kuo A."/>
            <person name="LaButti K."/>
            <person name="Larrondo L.F."/>
            <person name="Lindquist E."/>
            <person name="Ling A."/>
            <person name="Lombard V."/>
            <person name="Lucas S."/>
            <person name="Lundell T."/>
            <person name="Martin R."/>
            <person name="McLaughlin D.J."/>
            <person name="Morgenstern I."/>
            <person name="Morin E."/>
            <person name="Murat C."/>
            <person name="Nagy L.G."/>
            <person name="Nolan M."/>
            <person name="Ohm R.A."/>
            <person name="Patyshakuliyeva A."/>
            <person name="Rokas A."/>
            <person name="Ruiz-Duenas F.J."/>
            <person name="Sabat G."/>
            <person name="Salamov A."/>
            <person name="Samejima M."/>
            <person name="Schmutz J."/>
            <person name="Slot J.C."/>
            <person name="St John F."/>
            <person name="Stenlid J."/>
            <person name="Sun H."/>
            <person name="Sun S."/>
            <person name="Syed K."/>
            <person name="Tsang A."/>
            <person name="Wiebenga A."/>
            <person name="Young D."/>
            <person name="Pisabarro A."/>
            <person name="Eastwood D.C."/>
            <person name="Martin F."/>
            <person name="Cullen D."/>
            <person name="Grigoriev I.V."/>
            <person name="Hibbett D.S."/>
        </authorList>
    </citation>
    <scope>NUCLEOTIDE SEQUENCE</scope>
    <source>
        <strain evidence="8">FP-58527</strain>
    </source>
</reference>
<dbReference type="OrthoDB" id="2798687at2759"/>
<dbReference type="Pfam" id="PF01753">
    <property type="entry name" value="zf-MYND"/>
    <property type="match status" value="1"/>
</dbReference>
<keyword evidence="1" id="KW-0479">Metal-binding</keyword>
<protein>
    <recommendedName>
        <fullName evidence="6">MYND-type domain-containing protein</fullName>
    </recommendedName>
</protein>
<evidence type="ECO:0000313" key="8">
    <source>
        <dbReference type="Proteomes" id="UP000015241"/>
    </source>
</evidence>
<feature type="domain" description="MYND-type" evidence="6">
    <location>
        <begin position="396"/>
        <end position="438"/>
    </location>
</feature>
<sequence>MALVPSVREGSDDPPFDRTSERHDLQLITGSDGGARDDIFALLQPYFKVKDQDDTYAYIRKKYPEYLDASMAFLSTCRSDKDTEELGAALESDSCPGFPCTDGDTRDLLRWLHTFEPTYRFSLIDFDRSLIRHMAETLSTACSEGASVVARSMLRHNRGGSALWPQDVSQLLPHGLEKSLRGFAQRSKETVDIRFQDTLLLWAGIISVCGPTIATPPWEFFPELPLHAGTLVIKQIRERQTTLGAPVDHGVERRWASTFLVLVEFCGGIEDLCRWKPAFVEQFARTAFQTTHEGSHSVRFAGMLFACDIIVKNLPLFLEGTTIFRHEHIDFFHTMFVRFGAIFYRYRSPIDTISCHPDIMENYALLNTSQGDPLIGAWACFADFVEVQYCCAPDCSETCATLQQPFRRCGGCGVPRYCSRECQRRAWKHAASPHRQFCASLRVLMEKTGMTRRGRAMTQDDCMTFLDNCKADEAFAHMAQDCSPHMVQMLKKPGGDS</sequence>
<keyword evidence="2 4" id="KW-0863">Zinc-finger</keyword>
<evidence type="ECO:0000256" key="2">
    <source>
        <dbReference type="ARBA" id="ARBA00022771"/>
    </source>
</evidence>
<dbReference type="PROSITE" id="PS50865">
    <property type="entry name" value="ZF_MYND_2"/>
    <property type="match status" value="1"/>
</dbReference>
<proteinExistence type="predicted"/>
<feature type="region of interest" description="Disordered" evidence="5">
    <location>
        <begin position="1"/>
        <end position="22"/>
    </location>
</feature>
<keyword evidence="3" id="KW-0862">Zinc</keyword>
<dbReference type="InParanoid" id="S8EX53"/>
<dbReference type="GO" id="GO:0008270">
    <property type="term" value="F:zinc ion binding"/>
    <property type="evidence" value="ECO:0007669"/>
    <property type="project" value="UniProtKB-KW"/>
</dbReference>
<dbReference type="Proteomes" id="UP000015241">
    <property type="component" value="Unassembled WGS sequence"/>
</dbReference>
<dbReference type="SUPFAM" id="SSF144232">
    <property type="entry name" value="HIT/MYND zinc finger-like"/>
    <property type="match status" value="1"/>
</dbReference>
<evidence type="ECO:0000256" key="4">
    <source>
        <dbReference type="PROSITE-ProRule" id="PRU00134"/>
    </source>
</evidence>
<evidence type="ECO:0000256" key="3">
    <source>
        <dbReference type="ARBA" id="ARBA00022833"/>
    </source>
</evidence>
<keyword evidence="8" id="KW-1185">Reference proteome</keyword>
<dbReference type="HOGENOM" id="CLU_571070_0_0_1"/>
<evidence type="ECO:0000259" key="6">
    <source>
        <dbReference type="PROSITE" id="PS50865"/>
    </source>
</evidence>
<dbReference type="STRING" id="743788.S8EX53"/>
<organism evidence="7 8">
    <name type="scientific">Fomitopsis schrenkii</name>
    <name type="common">Brown rot fungus</name>
    <dbReference type="NCBI Taxonomy" id="2126942"/>
    <lineage>
        <taxon>Eukaryota</taxon>
        <taxon>Fungi</taxon>
        <taxon>Dikarya</taxon>
        <taxon>Basidiomycota</taxon>
        <taxon>Agaricomycotina</taxon>
        <taxon>Agaricomycetes</taxon>
        <taxon>Polyporales</taxon>
        <taxon>Fomitopsis</taxon>
    </lineage>
</organism>
<evidence type="ECO:0000313" key="7">
    <source>
        <dbReference type="EMBL" id="EPS94170.1"/>
    </source>
</evidence>
<dbReference type="InterPro" id="IPR002893">
    <property type="entry name" value="Znf_MYND"/>
</dbReference>
<evidence type="ECO:0000256" key="5">
    <source>
        <dbReference type="SAM" id="MobiDB-lite"/>
    </source>
</evidence>
<dbReference type="AlphaFoldDB" id="S8EX53"/>
<gene>
    <name evidence="7" type="ORF">FOMPIDRAFT_1055309</name>
</gene>